<dbReference type="GO" id="GO:0009245">
    <property type="term" value="P:lipid A biosynthetic process"/>
    <property type="evidence" value="ECO:0007669"/>
    <property type="project" value="TreeGrafter"/>
</dbReference>
<gene>
    <name evidence="4" type="ordered locus">G5S_0480</name>
</gene>
<dbReference type="EC" id="3.1.-.-" evidence="4"/>
<dbReference type="InterPro" id="IPR004843">
    <property type="entry name" value="Calcineurin-like_PHP"/>
</dbReference>
<accession>A0AA34RD21</accession>
<organism evidence="4 5">
    <name type="scientific">Chlamydia pecorum (strain ATCC VR-628 / DSM 29919 / E58)</name>
    <name type="common">Chlamydophila pecorum</name>
    <dbReference type="NCBI Taxonomy" id="331635"/>
    <lineage>
        <taxon>Bacteria</taxon>
        <taxon>Pseudomonadati</taxon>
        <taxon>Chlamydiota</taxon>
        <taxon>Chlamydiia</taxon>
        <taxon>Chlamydiales</taxon>
        <taxon>Chlamydiaceae</taxon>
        <taxon>Chlamydia/Chlamydophila group</taxon>
        <taxon>Chlamydia</taxon>
    </lineage>
</organism>
<sequence length="321" mass="36141">MLLPLSLFAALPLGMCAWASLIEPNLLIPSHIPWKLGKKFSFLYGFRIAHISDLHFCKNFPQKFLKKISMKIKEFSPDLIVFSGDLLCRARVEDGERLKAFLNTLEAPMGIFAVLGNHDYEAYLSRNCKSEISVIPQENSAPLKRAFISIIQAFLPSSPNQYAPNHTPQHPNSQLLTLLQDTPVRVLHNSCHLIPDKLNIVGLGDLFAKQFCPEDAFAHYNPTLPGLILSHNPDTVPMLLHYPGELILAGHSHGPQISLPWPKFAKKILERLSGLEHFHFARGSFTLEGNKQLYVNRGLGGLKRIRFFSPPEVCFIHCNHD</sequence>
<dbReference type="InterPro" id="IPR051158">
    <property type="entry name" value="Metallophosphoesterase_sf"/>
</dbReference>
<protein>
    <submittedName>
        <fullName evidence="4">Ser/Thr protein phosphatase family protein</fullName>
        <ecNumber evidence="4">3.1.-.-</ecNumber>
    </submittedName>
</protein>
<evidence type="ECO:0000256" key="2">
    <source>
        <dbReference type="ARBA" id="ARBA00022801"/>
    </source>
</evidence>
<dbReference type="Pfam" id="PF00149">
    <property type="entry name" value="Metallophos"/>
    <property type="match status" value="1"/>
</dbReference>
<name>A0AA34RD21_CHLPE</name>
<dbReference type="GO" id="GO:0008758">
    <property type="term" value="F:UDP-2,3-diacylglucosamine hydrolase activity"/>
    <property type="evidence" value="ECO:0007669"/>
    <property type="project" value="TreeGrafter"/>
</dbReference>
<dbReference type="GO" id="GO:0046872">
    <property type="term" value="F:metal ion binding"/>
    <property type="evidence" value="ECO:0007669"/>
    <property type="project" value="UniProtKB-KW"/>
</dbReference>
<keyword evidence="5" id="KW-1185">Reference proteome</keyword>
<reference evidence="4 5" key="1">
    <citation type="journal article" date="2011" name="J. Bacteriol.">
        <title>Genome sequence of the obligate intracellular animal pathogen Chlamydia pecorum E58.</title>
        <authorList>
            <person name="Mojica S."/>
            <person name="Huot Creasy H."/>
            <person name="Daugherty S."/>
            <person name="Read T.D."/>
            <person name="Kim T."/>
            <person name="Kaltenboeck B."/>
            <person name="Bavoil P."/>
            <person name="Myers G.S."/>
        </authorList>
    </citation>
    <scope>NUCLEOTIDE SEQUENCE [LARGE SCALE GENOMIC DNA]</scope>
    <source>
        <strain evidence="4 5">E58</strain>
    </source>
</reference>
<dbReference type="NCBIfam" id="NF033458">
    <property type="entry name" value="lipid_A_LpxG"/>
    <property type="match status" value="1"/>
</dbReference>
<dbReference type="GeneID" id="99718510"/>
<dbReference type="CDD" id="cd07385">
    <property type="entry name" value="MPP_YkuE_C"/>
    <property type="match status" value="1"/>
</dbReference>
<evidence type="ECO:0000313" key="4">
    <source>
        <dbReference type="EMBL" id="AEB41465.1"/>
    </source>
</evidence>
<dbReference type="SUPFAM" id="SSF56300">
    <property type="entry name" value="Metallo-dependent phosphatases"/>
    <property type="match status" value="1"/>
</dbReference>
<evidence type="ECO:0000259" key="3">
    <source>
        <dbReference type="Pfam" id="PF00149"/>
    </source>
</evidence>
<proteinExistence type="predicted"/>
<keyword evidence="1" id="KW-0479">Metal-binding</keyword>
<feature type="domain" description="Calcineurin-like phosphoesterase" evidence="3">
    <location>
        <begin position="46"/>
        <end position="255"/>
    </location>
</feature>
<dbReference type="KEGG" id="cpm:G5S_0480"/>
<dbReference type="InterPro" id="IPR029052">
    <property type="entry name" value="Metallo-depent_PP-like"/>
</dbReference>
<keyword evidence="2 4" id="KW-0378">Hydrolase</keyword>
<evidence type="ECO:0000256" key="1">
    <source>
        <dbReference type="ARBA" id="ARBA00022723"/>
    </source>
</evidence>
<dbReference type="PANTHER" id="PTHR31302">
    <property type="entry name" value="TRANSMEMBRANE PROTEIN WITH METALLOPHOSPHOESTERASE DOMAIN-RELATED"/>
    <property type="match status" value="1"/>
</dbReference>
<dbReference type="AlphaFoldDB" id="A0AA34RD21"/>
<dbReference type="GO" id="GO:0016020">
    <property type="term" value="C:membrane"/>
    <property type="evidence" value="ECO:0007669"/>
    <property type="project" value="GOC"/>
</dbReference>
<dbReference type="RefSeq" id="WP_013712543.1">
    <property type="nucleotide sequence ID" value="NC_015408.1"/>
</dbReference>
<evidence type="ECO:0000313" key="5">
    <source>
        <dbReference type="Proteomes" id="UP000008305"/>
    </source>
</evidence>
<dbReference type="EMBL" id="CP002608">
    <property type="protein sequence ID" value="AEB41465.1"/>
    <property type="molecule type" value="Genomic_DNA"/>
</dbReference>
<dbReference type="Gene3D" id="3.60.21.10">
    <property type="match status" value="1"/>
</dbReference>
<dbReference type="PANTHER" id="PTHR31302:SF31">
    <property type="entry name" value="PHOSPHODIESTERASE YAEI"/>
    <property type="match status" value="1"/>
</dbReference>
<dbReference type="Proteomes" id="UP000008305">
    <property type="component" value="Chromosome"/>
</dbReference>